<proteinExistence type="predicted"/>
<dbReference type="InterPro" id="IPR019734">
    <property type="entry name" value="TPR_rpt"/>
</dbReference>
<dbReference type="Pfam" id="PF13432">
    <property type="entry name" value="TPR_16"/>
    <property type="match status" value="3"/>
</dbReference>
<dbReference type="SUPFAM" id="SSF48452">
    <property type="entry name" value="TPR-like"/>
    <property type="match status" value="4"/>
</dbReference>
<dbReference type="OrthoDB" id="7637125at2"/>
<dbReference type="PANTHER" id="PTHR45586">
    <property type="entry name" value="TPR REPEAT-CONTAINING PROTEIN PA4667"/>
    <property type="match status" value="1"/>
</dbReference>
<feature type="repeat" description="TPR" evidence="3">
    <location>
        <begin position="414"/>
        <end position="447"/>
    </location>
</feature>
<feature type="repeat" description="TPR" evidence="3">
    <location>
        <begin position="207"/>
        <end position="240"/>
    </location>
</feature>
<feature type="repeat" description="TPR" evidence="3">
    <location>
        <begin position="37"/>
        <end position="70"/>
    </location>
</feature>
<dbReference type="Proteomes" id="UP000094769">
    <property type="component" value="Unassembled WGS sequence"/>
</dbReference>
<reference evidence="4 5" key="1">
    <citation type="submission" date="2016-06" db="EMBL/GenBank/DDBJ databases">
        <title>Genome sequence of endosymbiont of Candidatus Endolucinida thiodiazotropha.</title>
        <authorList>
            <person name="Poehlein A."/>
            <person name="Koenig S."/>
            <person name="Heiden S.E."/>
            <person name="Thuermer A."/>
            <person name="Voget S."/>
            <person name="Daniel R."/>
            <person name="Markert S."/>
            <person name="Gros O."/>
            <person name="Schweder T."/>
        </authorList>
    </citation>
    <scope>NUCLEOTIDE SEQUENCE [LARGE SCALE GENOMIC DNA]</scope>
    <source>
        <strain evidence="4 5">COS</strain>
    </source>
</reference>
<dbReference type="PROSITE" id="PS51257">
    <property type="entry name" value="PROKAR_LIPOPROTEIN"/>
    <property type="match status" value="1"/>
</dbReference>
<dbReference type="InterPro" id="IPR011990">
    <property type="entry name" value="TPR-like_helical_dom_sf"/>
</dbReference>
<accession>A0A7Z0VPC3</accession>
<dbReference type="PROSITE" id="PS50005">
    <property type="entry name" value="TPR"/>
    <property type="match status" value="6"/>
</dbReference>
<dbReference type="EMBL" id="MARB01000004">
    <property type="protein sequence ID" value="ODJ88774.1"/>
    <property type="molecule type" value="Genomic_DNA"/>
</dbReference>
<sequence>MKTNLRVLFPSKKNISWVLVGLCLFLVTACANKEERKQKYYDRGMTLYNQGNYTKARLEFKNVLQIDPKDANAYYMFGRIEEKDENWTKAYALYLRATELDPTHVDAQVHLGTIFALAGENEKALAAVDAAMNVKPDDPSAMVLKGFVRAKMGETDAAIDDVLAVIETDPANVEAASLLASLYADQGELARAIRIAKDSLAQHTDRAASYLLLARIYAQADKHDEVVRVLSDLIRTKPDDLENRLHLVTYFQKQGENDQAIEVLQQAIADLPESLNAKLALTALYKSQGAMDQAVAILEQYAGEASENTKLKLELARHYLADGRKVEADKTLSQVIELADRSADGLAARTMKAGAMIKERALDDAAVLLEEVLEADPKYKDALFVRAGLALVSDDPDKGIADLRTLLREDPSYVKAYRLKARAHLKKGETALAKQSLEDAIKIRPEEAAANFELVQLLINTREFDGAVGILQKMRRFAPDDIKVLQSLALVQEKNKRWDEVANLAELLISKHPESPVGYYYRGVSQLNRNMASSSITDFEKVLEMKPNSIEALIGLAKGLFVLKKPVDALQRIEKVVEANPEHFVALNLKGEVLLSQKHWDFAEEAFKKALILRPEWSVPYRNLVNLTTLKGDQEGVLGLLEEGFEKTGDPVLGVDLANHYSRIDRRQDAIKVYEGILEKYPKHLLASNNLAMLLLEDDTNQDGMDKALQLVEGFGLSENPIILDTLGWVRIRRGEIDKAIPVLQRAARKGSGLPDIDYHLGVAYYQRGEIENAKRHIKAALSAEKSFEGIEEAKALLNKIQ</sequence>
<keyword evidence="1" id="KW-0677">Repeat</keyword>
<dbReference type="RefSeq" id="WP_069121634.1">
    <property type="nucleotide sequence ID" value="NZ_MARB01000004.1"/>
</dbReference>
<organism evidence="4 5">
    <name type="scientific">Candidatus Thiodiazotropha endolucinida</name>
    <dbReference type="NCBI Taxonomy" id="1655433"/>
    <lineage>
        <taxon>Bacteria</taxon>
        <taxon>Pseudomonadati</taxon>
        <taxon>Pseudomonadota</taxon>
        <taxon>Gammaproteobacteria</taxon>
        <taxon>Chromatiales</taxon>
        <taxon>Sedimenticolaceae</taxon>
        <taxon>Candidatus Thiodiazotropha</taxon>
    </lineage>
</organism>
<feature type="repeat" description="TPR" evidence="3">
    <location>
        <begin position="755"/>
        <end position="788"/>
    </location>
</feature>
<dbReference type="AlphaFoldDB" id="A0A7Z0VPC3"/>
<evidence type="ECO:0000256" key="2">
    <source>
        <dbReference type="ARBA" id="ARBA00022803"/>
    </source>
</evidence>
<evidence type="ECO:0000313" key="4">
    <source>
        <dbReference type="EMBL" id="ODJ88774.1"/>
    </source>
</evidence>
<evidence type="ECO:0000313" key="5">
    <source>
        <dbReference type="Proteomes" id="UP000094769"/>
    </source>
</evidence>
<evidence type="ECO:0000256" key="3">
    <source>
        <dbReference type="PROSITE-ProRule" id="PRU00339"/>
    </source>
</evidence>
<dbReference type="PANTHER" id="PTHR45586:SF1">
    <property type="entry name" value="LIPOPOLYSACCHARIDE ASSEMBLY PROTEIN B"/>
    <property type="match status" value="1"/>
</dbReference>
<dbReference type="Pfam" id="PF14559">
    <property type="entry name" value="TPR_19"/>
    <property type="match status" value="4"/>
</dbReference>
<comment type="caution">
    <text evidence="4">The sequence shown here is derived from an EMBL/GenBank/DDBJ whole genome shotgun (WGS) entry which is preliminary data.</text>
</comment>
<name>A0A7Z0VPC3_9GAMM</name>
<keyword evidence="2 3" id="KW-0802">TPR repeat</keyword>
<evidence type="ECO:0000256" key="1">
    <source>
        <dbReference type="ARBA" id="ARBA00022737"/>
    </source>
</evidence>
<feature type="repeat" description="TPR" evidence="3">
    <location>
        <begin position="105"/>
        <end position="138"/>
    </location>
</feature>
<feature type="repeat" description="TPR" evidence="3">
    <location>
        <begin position="71"/>
        <end position="104"/>
    </location>
</feature>
<keyword evidence="5" id="KW-1185">Reference proteome</keyword>
<protein>
    <submittedName>
        <fullName evidence="4">Tetratricopeptide repeat protein</fullName>
    </submittedName>
</protein>
<gene>
    <name evidence="4" type="ORF">CODIS_08680</name>
</gene>
<dbReference type="InterPro" id="IPR051012">
    <property type="entry name" value="CellSynth/LPSAsmb/PSIAsmb"/>
</dbReference>
<dbReference type="Gene3D" id="1.25.40.10">
    <property type="entry name" value="Tetratricopeptide repeat domain"/>
    <property type="match status" value="5"/>
</dbReference>
<dbReference type="SMART" id="SM00028">
    <property type="entry name" value="TPR"/>
    <property type="match status" value="14"/>
</dbReference>